<evidence type="ECO:0000313" key="2">
    <source>
        <dbReference type="Proteomes" id="UP000553343"/>
    </source>
</evidence>
<protein>
    <submittedName>
        <fullName evidence="1">DUF2442 domain-containing protein</fullName>
    </submittedName>
</protein>
<reference evidence="1 2" key="1">
    <citation type="submission" date="2020-06" db="EMBL/GenBank/DDBJ databases">
        <title>High-quality draft genome of sulfate reducer Desulfobacter latus type strain AcrS2 isolated from marine sediment.</title>
        <authorList>
            <person name="Hoppe M."/>
            <person name="Larsen C.K."/>
            <person name="Marshall I.P.G."/>
            <person name="Schramm A."/>
            <person name="Marietou A.G."/>
        </authorList>
    </citation>
    <scope>NUCLEOTIDE SEQUENCE [LARGE SCALE GENOMIC DNA]</scope>
    <source>
        <strain evidence="1 2">AcRS2</strain>
    </source>
</reference>
<gene>
    <name evidence="1" type="ORF">HXW94_18255</name>
</gene>
<sequence>MYPSVKKVHPNNNFILLIVFDNGETGLLDMKPFLDIGVFRRLKDKKIFKQVKVSFDTIEWPYSIDLDPEFIYQNCKSCK</sequence>
<dbReference type="SUPFAM" id="SSF143880">
    <property type="entry name" value="NE0471 N-terminal domain-like"/>
    <property type="match status" value="1"/>
</dbReference>
<keyword evidence="2" id="KW-1185">Reference proteome</keyword>
<dbReference type="EMBL" id="JACADJ010000134">
    <property type="protein sequence ID" value="NWH06895.1"/>
    <property type="molecule type" value="Genomic_DNA"/>
</dbReference>
<evidence type="ECO:0000313" key="1">
    <source>
        <dbReference type="EMBL" id="NWH06895.1"/>
    </source>
</evidence>
<organism evidence="1 2">
    <name type="scientific">Desulfobacter latus</name>
    <dbReference type="NCBI Taxonomy" id="2292"/>
    <lineage>
        <taxon>Bacteria</taxon>
        <taxon>Pseudomonadati</taxon>
        <taxon>Thermodesulfobacteriota</taxon>
        <taxon>Desulfobacteria</taxon>
        <taxon>Desulfobacterales</taxon>
        <taxon>Desulfobacteraceae</taxon>
        <taxon>Desulfobacter</taxon>
    </lineage>
</organism>
<dbReference type="RefSeq" id="WP_178368340.1">
    <property type="nucleotide sequence ID" value="NZ_JACADJ010000134.1"/>
</dbReference>
<dbReference type="Pfam" id="PF10387">
    <property type="entry name" value="DUF2442"/>
    <property type="match status" value="1"/>
</dbReference>
<dbReference type="Gene3D" id="3.30.2020.10">
    <property type="entry name" value="NE0471-like N-terminal domain"/>
    <property type="match status" value="1"/>
</dbReference>
<name>A0A850TBR2_9BACT</name>
<dbReference type="AlphaFoldDB" id="A0A850TBR2"/>
<comment type="caution">
    <text evidence="1">The sequence shown here is derived from an EMBL/GenBank/DDBJ whole genome shotgun (WGS) entry which is preliminary data.</text>
</comment>
<dbReference type="InterPro" id="IPR018841">
    <property type="entry name" value="DUF2442"/>
</dbReference>
<accession>A0A850TBR2</accession>
<dbReference type="InterPro" id="IPR036782">
    <property type="entry name" value="NE0471-like_N"/>
</dbReference>
<dbReference type="Proteomes" id="UP000553343">
    <property type="component" value="Unassembled WGS sequence"/>
</dbReference>
<proteinExistence type="predicted"/>